<comment type="caution">
    <text evidence="5">The sequence shown here is derived from an EMBL/GenBank/DDBJ whole genome shotgun (WGS) entry which is preliminary data.</text>
</comment>
<sequence length="98" mass="11043">MPKQVIKRKGKGEPFRPEKLKRSIMGAAKDAHIPAAKAKAIVGKVSRAVFKSIAKRKTVTVAVLRKKVLSHLSKASPVTAKAWRAYDRRRRMRRKSRA</sequence>
<accession>A0A1G2CJC5</accession>
<evidence type="ECO:0000259" key="4">
    <source>
        <dbReference type="PROSITE" id="PS51161"/>
    </source>
</evidence>
<dbReference type="AlphaFoldDB" id="A0A1G2CJC5"/>
<protein>
    <recommendedName>
        <fullName evidence="4">ATP-cone domain-containing protein</fullName>
    </recommendedName>
</protein>
<keyword evidence="1 3" id="KW-0547">Nucleotide-binding</keyword>
<evidence type="ECO:0000313" key="6">
    <source>
        <dbReference type="Proteomes" id="UP000178348"/>
    </source>
</evidence>
<dbReference type="Proteomes" id="UP000178348">
    <property type="component" value="Unassembled WGS sequence"/>
</dbReference>
<keyword evidence="2 3" id="KW-0067">ATP-binding</keyword>
<gene>
    <name evidence="5" type="ORF">A2946_00815</name>
</gene>
<evidence type="ECO:0000313" key="5">
    <source>
        <dbReference type="EMBL" id="OGZ01347.1"/>
    </source>
</evidence>
<dbReference type="EMBL" id="MHLB01000041">
    <property type="protein sequence ID" value="OGZ01347.1"/>
    <property type="molecule type" value="Genomic_DNA"/>
</dbReference>
<evidence type="ECO:0000256" key="1">
    <source>
        <dbReference type="ARBA" id="ARBA00022741"/>
    </source>
</evidence>
<name>A0A1G2CJC5_9BACT</name>
<organism evidence="5 6">
    <name type="scientific">Candidatus Liptonbacteria bacterium RIFCSPLOWO2_01_FULL_53_13</name>
    <dbReference type="NCBI Taxonomy" id="1798651"/>
    <lineage>
        <taxon>Bacteria</taxon>
        <taxon>Candidatus Liptoniibacteriota</taxon>
    </lineage>
</organism>
<dbReference type="InterPro" id="IPR005144">
    <property type="entry name" value="ATP-cone_dom"/>
</dbReference>
<dbReference type="GO" id="GO:0005524">
    <property type="term" value="F:ATP binding"/>
    <property type="evidence" value="ECO:0007669"/>
    <property type="project" value="UniProtKB-UniRule"/>
</dbReference>
<dbReference type="PROSITE" id="PS51161">
    <property type="entry name" value="ATP_CONE"/>
    <property type="match status" value="1"/>
</dbReference>
<dbReference type="Pfam" id="PF03477">
    <property type="entry name" value="ATP-cone"/>
    <property type="match status" value="1"/>
</dbReference>
<evidence type="ECO:0000256" key="2">
    <source>
        <dbReference type="ARBA" id="ARBA00022840"/>
    </source>
</evidence>
<feature type="domain" description="ATP-cone" evidence="4">
    <location>
        <begin position="3"/>
        <end position="94"/>
    </location>
</feature>
<reference evidence="5 6" key="1">
    <citation type="journal article" date="2016" name="Nat. Commun.">
        <title>Thousands of microbial genomes shed light on interconnected biogeochemical processes in an aquifer system.</title>
        <authorList>
            <person name="Anantharaman K."/>
            <person name="Brown C.T."/>
            <person name="Hug L.A."/>
            <person name="Sharon I."/>
            <person name="Castelle C.J."/>
            <person name="Probst A.J."/>
            <person name="Thomas B.C."/>
            <person name="Singh A."/>
            <person name="Wilkins M.J."/>
            <person name="Karaoz U."/>
            <person name="Brodie E.L."/>
            <person name="Williams K.H."/>
            <person name="Hubbard S.S."/>
            <person name="Banfield J.F."/>
        </authorList>
    </citation>
    <scope>NUCLEOTIDE SEQUENCE [LARGE SCALE GENOMIC DNA]</scope>
</reference>
<evidence type="ECO:0000256" key="3">
    <source>
        <dbReference type="PROSITE-ProRule" id="PRU00492"/>
    </source>
</evidence>
<proteinExistence type="predicted"/>